<gene>
    <name evidence="2" type="ORF">NTEN_LOCUS4258</name>
</gene>
<feature type="compositionally biased region" description="Basic and acidic residues" evidence="1">
    <location>
        <begin position="176"/>
        <end position="194"/>
    </location>
</feature>
<feature type="non-terminal residue" evidence="2">
    <location>
        <position position="399"/>
    </location>
</feature>
<dbReference type="OrthoDB" id="6629168at2759"/>
<dbReference type="EMBL" id="CADCXU010006402">
    <property type="protein sequence ID" value="CAA9997964.1"/>
    <property type="molecule type" value="Genomic_DNA"/>
</dbReference>
<dbReference type="PANTHER" id="PTHR46113:SF1">
    <property type="entry name" value="PEPTIDASE M17 LEUCYL AMINOPEPTIDASE N-TERMINAL DOMAIN-CONTAINING PROTEIN"/>
    <property type="match status" value="1"/>
</dbReference>
<reference evidence="2 3" key="1">
    <citation type="submission" date="2020-02" db="EMBL/GenBank/DDBJ databases">
        <authorList>
            <person name="Ferguson B K."/>
        </authorList>
    </citation>
    <scope>NUCLEOTIDE SEQUENCE [LARGE SCALE GENOMIC DNA]</scope>
</reference>
<name>A0A6H5G855_9HEMI</name>
<dbReference type="AlphaFoldDB" id="A0A6H5G855"/>
<accession>A0A6H5G855</accession>
<evidence type="ECO:0000256" key="1">
    <source>
        <dbReference type="SAM" id="MobiDB-lite"/>
    </source>
</evidence>
<sequence>MVQALENEGQEDTLRRITIDSRVIEMSSLEDFVSQNTRKFFSITGLSPDFLEREVVTWESDPEYLHIKNIVSSMRVVNDIAERGVALMEEYNKLHTQNEEQKQYLLLTIYLMINTLKIHVEIGTKQGDRCTIARQGSLAPRNVRGNVIVCFLDQPHDYILLTNLLIKGKPVASVYREPKPCRDPNDFISKDSDQRSSPQSTERSPSKETENSPPSPKKKKFAETQPLTNGSSNRIEKKCPNAKSPNLSTNLDEAPQKNPSNPLEGLEEFTGAGNVLDRTKRHFNPSSIPDLCYLPFEDRIVCTGALPMRYKWKIPRELSIDYIEYLWSLRDSADWQDRVLKYDSVFEDENERIQSLYEEDLRCNRLRINRHPEEFHVFDVKDVSGPDDLPDAASCISTG</sequence>
<proteinExistence type="predicted"/>
<feature type="compositionally biased region" description="Polar residues" evidence="1">
    <location>
        <begin position="243"/>
        <end position="261"/>
    </location>
</feature>
<feature type="region of interest" description="Disordered" evidence="1">
    <location>
        <begin position="176"/>
        <end position="262"/>
    </location>
</feature>
<protein>
    <submittedName>
        <fullName evidence="2">Uncharacterized protein</fullName>
    </submittedName>
</protein>
<evidence type="ECO:0000313" key="3">
    <source>
        <dbReference type="Proteomes" id="UP000479000"/>
    </source>
</evidence>
<evidence type="ECO:0000313" key="2">
    <source>
        <dbReference type="EMBL" id="CAA9997964.1"/>
    </source>
</evidence>
<dbReference type="Proteomes" id="UP000479000">
    <property type="component" value="Unassembled WGS sequence"/>
</dbReference>
<keyword evidence="3" id="KW-1185">Reference proteome</keyword>
<organism evidence="2 3">
    <name type="scientific">Nesidiocoris tenuis</name>
    <dbReference type="NCBI Taxonomy" id="355587"/>
    <lineage>
        <taxon>Eukaryota</taxon>
        <taxon>Metazoa</taxon>
        <taxon>Ecdysozoa</taxon>
        <taxon>Arthropoda</taxon>
        <taxon>Hexapoda</taxon>
        <taxon>Insecta</taxon>
        <taxon>Pterygota</taxon>
        <taxon>Neoptera</taxon>
        <taxon>Paraneoptera</taxon>
        <taxon>Hemiptera</taxon>
        <taxon>Heteroptera</taxon>
        <taxon>Panheteroptera</taxon>
        <taxon>Cimicomorpha</taxon>
        <taxon>Miridae</taxon>
        <taxon>Dicyphina</taxon>
        <taxon>Nesidiocoris</taxon>
    </lineage>
</organism>
<dbReference type="PANTHER" id="PTHR46113">
    <property type="entry name" value="SNAC DOMAIN-CONTAINING PROTEIN"/>
    <property type="match status" value="1"/>
</dbReference>